<evidence type="ECO:0000256" key="1">
    <source>
        <dbReference type="SAM" id="MobiDB-lite"/>
    </source>
</evidence>
<dbReference type="Proteomes" id="UP000681722">
    <property type="component" value="Unassembled WGS sequence"/>
</dbReference>
<evidence type="ECO:0000313" key="4">
    <source>
        <dbReference type="EMBL" id="CAF3606201.1"/>
    </source>
</evidence>
<dbReference type="Proteomes" id="UP000682733">
    <property type="component" value="Unassembled WGS sequence"/>
</dbReference>
<evidence type="ECO:0000313" key="5">
    <source>
        <dbReference type="EMBL" id="CAF4323409.1"/>
    </source>
</evidence>
<dbReference type="AlphaFoldDB" id="A0A815PJK7"/>
<dbReference type="Proteomes" id="UP000663829">
    <property type="component" value="Unassembled WGS sequence"/>
</dbReference>
<dbReference type="EMBL" id="CAJNOK010001630">
    <property type="protein sequence ID" value="CAF0821894.1"/>
    <property type="molecule type" value="Genomic_DNA"/>
</dbReference>
<feature type="region of interest" description="Disordered" evidence="1">
    <location>
        <begin position="1"/>
        <end position="125"/>
    </location>
</feature>
<dbReference type="EMBL" id="CAJNOQ010019413">
    <property type="protein sequence ID" value="CAF1449701.1"/>
    <property type="molecule type" value="Genomic_DNA"/>
</dbReference>
<organism evidence="3 6">
    <name type="scientific">Didymodactylos carnosus</name>
    <dbReference type="NCBI Taxonomy" id="1234261"/>
    <lineage>
        <taxon>Eukaryota</taxon>
        <taxon>Metazoa</taxon>
        <taxon>Spiralia</taxon>
        <taxon>Gnathifera</taxon>
        <taxon>Rotifera</taxon>
        <taxon>Eurotatoria</taxon>
        <taxon>Bdelloidea</taxon>
        <taxon>Philodinida</taxon>
        <taxon>Philodinidae</taxon>
        <taxon>Didymodactylos</taxon>
    </lineage>
</organism>
<sequence>MNDTNSSPIIPPMTSLSYATPLPPRPRSPSPQSFSFNLGASPIQRRKRIRLQRGSIDYYFEEKLKRTTPTTSHPYTRRPKSNQTHSKSDHYSDSSDTDETLLTTKTSADLPTAEIIPQDNPSVFH</sequence>
<evidence type="ECO:0000313" key="2">
    <source>
        <dbReference type="EMBL" id="CAF0821894.1"/>
    </source>
</evidence>
<protein>
    <submittedName>
        <fullName evidence="3">Uncharacterized protein</fullName>
    </submittedName>
</protein>
<dbReference type="EMBL" id="CAJOBC010084863">
    <property type="protein sequence ID" value="CAF4323409.1"/>
    <property type="molecule type" value="Genomic_DNA"/>
</dbReference>
<keyword evidence="6" id="KW-1185">Reference proteome</keyword>
<evidence type="ECO:0000313" key="6">
    <source>
        <dbReference type="Proteomes" id="UP000663829"/>
    </source>
</evidence>
<dbReference type="Proteomes" id="UP000677228">
    <property type="component" value="Unassembled WGS sequence"/>
</dbReference>
<feature type="compositionally biased region" description="Polar residues" evidence="1">
    <location>
        <begin position="1"/>
        <end position="18"/>
    </location>
</feature>
<comment type="caution">
    <text evidence="3">The sequence shown here is derived from an EMBL/GenBank/DDBJ whole genome shotgun (WGS) entry which is preliminary data.</text>
</comment>
<accession>A0A815PJK7</accession>
<gene>
    <name evidence="3" type="ORF">GPM918_LOCUS34689</name>
    <name evidence="2" type="ORF">OVA965_LOCUS5690</name>
    <name evidence="5" type="ORF">SRO942_LOCUS35393</name>
    <name evidence="4" type="ORF">TMI583_LOCUS5687</name>
</gene>
<evidence type="ECO:0000313" key="3">
    <source>
        <dbReference type="EMBL" id="CAF1449701.1"/>
    </source>
</evidence>
<proteinExistence type="predicted"/>
<reference evidence="3" key="1">
    <citation type="submission" date="2021-02" db="EMBL/GenBank/DDBJ databases">
        <authorList>
            <person name="Nowell W R."/>
        </authorList>
    </citation>
    <scope>NUCLEOTIDE SEQUENCE</scope>
</reference>
<dbReference type="EMBL" id="CAJOBA010001630">
    <property type="protein sequence ID" value="CAF3606201.1"/>
    <property type="molecule type" value="Genomic_DNA"/>
</dbReference>
<name>A0A815PJK7_9BILA</name>